<dbReference type="InterPro" id="IPR018958">
    <property type="entry name" value="Knr4/Smi1-like_dom"/>
</dbReference>
<organism evidence="3 4">
    <name type="scientific">Enterocloster bolteae</name>
    <dbReference type="NCBI Taxonomy" id="208479"/>
    <lineage>
        <taxon>Bacteria</taxon>
        <taxon>Bacillati</taxon>
        <taxon>Bacillota</taxon>
        <taxon>Clostridia</taxon>
        <taxon>Lachnospirales</taxon>
        <taxon>Lachnospiraceae</taxon>
        <taxon>Enterocloster</taxon>
    </lineage>
</organism>
<feature type="domain" description="Knr4/Smi1-like" evidence="2">
    <location>
        <begin position="72"/>
        <end position="225"/>
    </location>
</feature>
<accession>A0A412ZA94</accession>
<sequence>MPGRKIGGKLSAYLRRKQESRPPNPPNPSNTYEPLSDAHAAYLKDLVKRAGKKDGTREIFGSSKHGYKLNPTVTREEVRRFEARWHLTLPDEYVFFLTKVGNGGAGPYYGLYSLENLDRYNEYLGFYDARDKEALPPFIDRNMSPVNWARAMEEMEDINDDNEYDVRMKQVCSGLLVIGTQGCTYDNLLMWKGSERGKIVYIDWNMEPEYGPFLTGLTFLEWFEQYFLEILAGHNLTSYGYISLKSQQELRKEYGGAVLTEDKLRILAGFHKFTEAEPETIELLLQRDRPETDGAKGELLFKLAPMKGLKMFEETIVGNHPQGAVACARRMPDQYKDRFYGKMLGLLYRPDIKDKARILFFLGDCSNRKAADLKGFAENMENSSEDRRTAVYVMGKCPDKLDFAEFFAKRMQGEDYWLAHAALQAMSRTPCAELTDTYEWMWKRYEGDRMMRSNLQIAFEANGIEKR</sequence>
<dbReference type="Pfam" id="PF09346">
    <property type="entry name" value="SMI1_KNR4"/>
    <property type="match status" value="1"/>
</dbReference>
<name>A0A412ZA94_9FIRM</name>
<dbReference type="Proteomes" id="UP000284543">
    <property type="component" value="Unassembled WGS sequence"/>
</dbReference>
<dbReference type="SUPFAM" id="SSF160631">
    <property type="entry name" value="SMI1/KNR4-like"/>
    <property type="match status" value="1"/>
</dbReference>
<dbReference type="EMBL" id="QRZM01000003">
    <property type="protein sequence ID" value="RGV76989.1"/>
    <property type="molecule type" value="Genomic_DNA"/>
</dbReference>
<protein>
    <submittedName>
        <fullName evidence="3">SMI1/KNR4 family protein</fullName>
    </submittedName>
</protein>
<dbReference type="Gene3D" id="3.40.1580.10">
    <property type="entry name" value="SMI1/KNR4-like"/>
    <property type="match status" value="1"/>
</dbReference>
<evidence type="ECO:0000313" key="4">
    <source>
        <dbReference type="Proteomes" id="UP000284543"/>
    </source>
</evidence>
<dbReference type="RefSeq" id="WP_118018547.1">
    <property type="nucleotide sequence ID" value="NZ_CAUHGS010000005.1"/>
</dbReference>
<proteinExistence type="predicted"/>
<dbReference type="AlphaFoldDB" id="A0A412ZA94"/>
<gene>
    <name evidence="3" type="ORF">DWW02_10665</name>
</gene>
<comment type="caution">
    <text evidence="3">The sequence shown here is derived from an EMBL/GenBank/DDBJ whole genome shotgun (WGS) entry which is preliminary data.</text>
</comment>
<feature type="region of interest" description="Disordered" evidence="1">
    <location>
        <begin position="15"/>
        <end position="34"/>
    </location>
</feature>
<dbReference type="SMART" id="SM00860">
    <property type="entry name" value="SMI1_KNR4"/>
    <property type="match status" value="1"/>
</dbReference>
<dbReference type="InterPro" id="IPR037883">
    <property type="entry name" value="Knr4/Smi1-like_sf"/>
</dbReference>
<evidence type="ECO:0000259" key="2">
    <source>
        <dbReference type="SMART" id="SM00860"/>
    </source>
</evidence>
<reference evidence="3 4" key="1">
    <citation type="submission" date="2018-08" db="EMBL/GenBank/DDBJ databases">
        <title>A genome reference for cultivated species of the human gut microbiota.</title>
        <authorList>
            <person name="Zou Y."/>
            <person name="Xue W."/>
            <person name="Luo G."/>
        </authorList>
    </citation>
    <scope>NUCLEOTIDE SEQUENCE [LARGE SCALE GENOMIC DNA]</scope>
    <source>
        <strain evidence="3 4">AF14-18</strain>
    </source>
</reference>
<evidence type="ECO:0000313" key="3">
    <source>
        <dbReference type="EMBL" id="RGV76989.1"/>
    </source>
</evidence>
<evidence type="ECO:0000256" key="1">
    <source>
        <dbReference type="SAM" id="MobiDB-lite"/>
    </source>
</evidence>